<dbReference type="PANTHER" id="PTHR12537">
    <property type="entry name" value="RNA BINDING PROTEIN PUMILIO-RELATED"/>
    <property type="match status" value="1"/>
</dbReference>
<evidence type="ECO:0000256" key="8">
    <source>
        <dbReference type="SAM" id="MobiDB-lite"/>
    </source>
</evidence>
<dbReference type="InterPro" id="IPR033712">
    <property type="entry name" value="Pumilio_RNA-bd"/>
</dbReference>
<reference evidence="11" key="1">
    <citation type="submission" date="2022-11" db="UniProtKB">
        <authorList>
            <consortium name="WormBaseParasite"/>
        </authorList>
    </citation>
    <scope>IDENTIFICATION</scope>
</reference>
<feature type="repeat" description="Pumilio" evidence="7">
    <location>
        <begin position="412"/>
        <end position="447"/>
    </location>
</feature>
<feature type="repeat" description="Pumilio" evidence="7">
    <location>
        <begin position="655"/>
        <end position="691"/>
    </location>
</feature>
<dbReference type="FunFam" id="1.25.10.10:FF:000004">
    <property type="entry name" value="Pumilio homolog 1 isoform 2"/>
    <property type="match status" value="1"/>
</dbReference>
<feature type="compositionally biased region" description="Polar residues" evidence="8">
    <location>
        <begin position="236"/>
        <end position="255"/>
    </location>
</feature>
<dbReference type="InterPro" id="IPR001313">
    <property type="entry name" value="Pumilio_RNA-bd_rpt"/>
</dbReference>
<evidence type="ECO:0000256" key="4">
    <source>
        <dbReference type="ARBA" id="ARBA00022737"/>
    </source>
</evidence>
<feature type="repeat" description="Pumilio" evidence="7">
    <location>
        <begin position="539"/>
        <end position="575"/>
    </location>
</feature>
<organism evidence="10 11">
    <name type="scientific">Setaria digitata</name>
    <dbReference type="NCBI Taxonomy" id="48799"/>
    <lineage>
        <taxon>Eukaryota</taxon>
        <taxon>Metazoa</taxon>
        <taxon>Ecdysozoa</taxon>
        <taxon>Nematoda</taxon>
        <taxon>Chromadorea</taxon>
        <taxon>Rhabditida</taxon>
        <taxon>Spirurina</taxon>
        <taxon>Spiruromorpha</taxon>
        <taxon>Filarioidea</taxon>
        <taxon>Setariidae</taxon>
        <taxon>Setaria</taxon>
    </lineage>
</organism>
<dbReference type="Proteomes" id="UP000887581">
    <property type="component" value="Unplaced"/>
</dbReference>
<evidence type="ECO:0000313" key="10">
    <source>
        <dbReference type="Proteomes" id="UP000887581"/>
    </source>
</evidence>
<feature type="repeat" description="Pumilio" evidence="7">
    <location>
        <begin position="448"/>
        <end position="483"/>
    </location>
</feature>
<dbReference type="GO" id="GO:0005634">
    <property type="term" value="C:nucleus"/>
    <property type="evidence" value="ECO:0007669"/>
    <property type="project" value="TreeGrafter"/>
</dbReference>
<name>A0A915PKG3_9BILA</name>
<accession>A0A915PKG3</accession>
<feature type="repeat" description="Pumilio" evidence="7">
    <location>
        <begin position="484"/>
        <end position="519"/>
    </location>
</feature>
<feature type="region of interest" description="Disordered" evidence="8">
    <location>
        <begin position="236"/>
        <end position="256"/>
    </location>
</feature>
<evidence type="ECO:0000313" key="11">
    <source>
        <dbReference type="WBParaSite" id="sdigi.contig223.g6325.t1"/>
    </source>
</evidence>
<feature type="domain" description="PUM-HD" evidence="9">
    <location>
        <begin position="356"/>
        <end position="716"/>
    </location>
</feature>
<evidence type="ECO:0000256" key="3">
    <source>
        <dbReference type="ARBA" id="ARBA00022490"/>
    </source>
</evidence>
<dbReference type="SMART" id="SM00025">
    <property type="entry name" value="Pumilio"/>
    <property type="match status" value="8"/>
</dbReference>
<dbReference type="GO" id="GO:0005737">
    <property type="term" value="C:cytoplasm"/>
    <property type="evidence" value="ECO:0007669"/>
    <property type="project" value="UniProtKB-SubCell"/>
</dbReference>
<evidence type="ECO:0000256" key="6">
    <source>
        <dbReference type="ARBA" id="ARBA00022884"/>
    </source>
</evidence>
<dbReference type="GO" id="GO:0003730">
    <property type="term" value="F:mRNA 3'-UTR binding"/>
    <property type="evidence" value="ECO:0007669"/>
    <property type="project" value="TreeGrafter"/>
</dbReference>
<dbReference type="PANTHER" id="PTHR12537:SF12">
    <property type="entry name" value="MATERNAL PROTEIN PUMILIO"/>
    <property type="match status" value="1"/>
</dbReference>
<keyword evidence="2" id="KW-0217">Developmental protein</keyword>
<sequence length="740" mass="81443">MAMAEQQWSNHYPSSWSSMRSEHAVSNPIMVQGNGGVGIAGSIRSRENSLCTQMIANVLGSSPGSLNTADTKFVNAVKLEDGKTIDRSDDKPIKSTNDTLGSNTSTPFVQIPYQLQADSLTLGSTPEIQYPYMLQGQQNSIIYSGSVQTAAPFGTTPTGYGYGSFTAVYNSGAAPSLPPVSESALTINGNIGGPRSTPPTSALFSSSPPGAFHFPLGYTTQPAISHLTTSLSNLSIGPPQSTPTTRNESFTSNGQVGAPSYGVQPQQQYLFMNFPQTPSAGSLGNTFSTTYNPPSMFPGSSSGTHIQAPPAPRSTYAPQQNTIAQMPYSVAVHNSRRNNSTVPGRGYVSAEGERQTRSHLLDDFRNNRNPHLQLTDLGKHVVEFAQDQHGSRFIQQKLERASLKEKQAVFDEVALHAQSLMTDVFGNYVIQKFFEYGTPEQKNILTNAVKGNVMSLALQMYGCRVIQKALESIELEQQMEILKEMEGQVLKCVKDQNGNHVVQKVIERVDASRLQFIIDALVPAGDNMTVDISWEFNVGFRALGVCNLSTHPYGCRVIQRVLEHCTDEQKRPVLDQLHKHVKSLIVDQYGNYVIQHVIEHGSLEDRDRIVNQVKGDVLHFAQHKFASNVIEKCLTCGEPHHKNALITEVCGNPNDIATPLLMMMKDQFANYVVQKMLDVADSALRKKMMLAIKPHIPALRKYNYGKHIITGLFIDEFDTNNLNGNSKKRSLQSYSLKRLE</sequence>
<evidence type="ECO:0000259" key="9">
    <source>
        <dbReference type="PROSITE" id="PS50303"/>
    </source>
</evidence>
<dbReference type="CDD" id="cd07920">
    <property type="entry name" value="Pumilio"/>
    <property type="match status" value="1"/>
</dbReference>
<feature type="repeat" description="Pumilio" evidence="7">
    <location>
        <begin position="376"/>
        <end position="411"/>
    </location>
</feature>
<dbReference type="PROSITE" id="PS50302">
    <property type="entry name" value="PUM"/>
    <property type="match status" value="8"/>
</dbReference>
<dbReference type="InterPro" id="IPR011989">
    <property type="entry name" value="ARM-like"/>
</dbReference>
<dbReference type="Gene3D" id="1.25.10.10">
    <property type="entry name" value="Leucine-rich Repeat Variant"/>
    <property type="match status" value="1"/>
</dbReference>
<dbReference type="GO" id="GO:0010608">
    <property type="term" value="P:post-transcriptional regulation of gene expression"/>
    <property type="evidence" value="ECO:0007669"/>
    <property type="project" value="TreeGrafter"/>
</dbReference>
<protein>
    <submittedName>
        <fullName evidence="11">PUM-HD domain-containing protein</fullName>
    </submittedName>
</protein>
<comment type="subcellular location">
    <subcellularLocation>
        <location evidence="1">Cytoplasm</location>
    </subcellularLocation>
</comment>
<dbReference type="SUPFAM" id="SSF48371">
    <property type="entry name" value="ARM repeat"/>
    <property type="match status" value="1"/>
</dbReference>
<keyword evidence="5" id="KW-0221">Differentiation</keyword>
<evidence type="ECO:0000256" key="5">
    <source>
        <dbReference type="ARBA" id="ARBA00022782"/>
    </source>
</evidence>
<feature type="repeat" description="Pumilio" evidence="7">
    <location>
        <begin position="612"/>
        <end position="647"/>
    </location>
</feature>
<evidence type="ECO:0000256" key="2">
    <source>
        <dbReference type="ARBA" id="ARBA00022473"/>
    </source>
</evidence>
<keyword evidence="6" id="KW-0694">RNA-binding</keyword>
<feature type="region of interest" description="Disordered" evidence="8">
    <location>
        <begin position="335"/>
        <end position="354"/>
    </location>
</feature>
<proteinExistence type="predicted"/>
<feature type="repeat" description="Pumilio" evidence="7">
    <location>
        <begin position="576"/>
        <end position="611"/>
    </location>
</feature>
<dbReference type="InterPro" id="IPR016024">
    <property type="entry name" value="ARM-type_fold"/>
</dbReference>
<keyword evidence="10" id="KW-1185">Reference proteome</keyword>
<dbReference type="PROSITE" id="PS50303">
    <property type="entry name" value="PUM_HD"/>
    <property type="match status" value="1"/>
</dbReference>
<dbReference type="GO" id="GO:0030154">
    <property type="term" value="P:cell differentiation"/>
    <property type="evidence" value="ECO:0007669"/>
    <property type="project" value="UniProtKB-KW"/>
</dbReference>
<dbReference type="Pfam" id="PF00806">
    <property type="entry name" value="PUF"/>
    <property type="match status" value="8"/>
</dbReference>
<keyword evidence="3" id="KW-0963">Cytoplasm</keyword>
<keyword evidence="4" id="KW-0677">Repeat</keyword>
<dbReference type="InterPro" id="IPR033133">
    <property type="entry name" value="PUM-HD"/>
</dbReference>
<evidence type="ECO:0000256" key="7">
    <source>
        <dbReference type="PROSITE-ProRule" id="PRU00317"/>
    </source>
</evidence>
<evidence type="ECO:0000256" key="1">
    <source>
        <dbReference type="ARBA" id="ARBA00004496"/>
    </source>
</evidence>
<dbReference type="AlphaFoldDB" id="A0A915PKG3"/>
<dbReference type="WBParaSite" id="sdigi.contig223.g6325.t1">
    <property type="protein sequence ID" value="sdigi.contig223.g6325.t1"/>
    <property type="gene ID" value="sdigi.contig223.g6325"/>
</dbReference>